<protein>
    <recommendedName>
        <fullName evidence="3">Phage tail assembly protein</fullName>
    </recommendedName>
</protein>
<dbReference type="Proteomes" id="UP000313645">
    <property type="component" value="Unassembled WGS sequence"/>
</dbReference>
<gene>
    <name evidence="1" type="ORF">EZI54_04015</name>
</gene>
<accession>A0ABY1ZPN4</accession>
<sequence>MTEHYTDDLDNQDVMAAHAEEAGLTDDDLARITDDETTVTLRLVEPITFKASKLEPERTIEELVIPKGVKGKHLVAMDKAEGEMGKTLALIAALARIPVHAARELDGRDVDLALYAILPFLPKLRGTGKR</sequence>
<comment type="caution">
    <text evidence="1">The sequence shown here is derived from an EMBL/GenBank/DDBJ whole genome shotgun (WGS) entry which is preliminary data.</text>
</comment>
<evidence type="ECO:0000313" key="2">
    <source>
        <dbReference type="Proteomes" id="UP000313645"/>
    </source>
</evidence>
<keyword evidence="2" id="KW-1185">Reference proteome</keyword>
<reference evidence="1 2" key="1">
    <citation type="submission" date="2019-02" db="EMBL/GenBank/DDBJ databases">
        <title>Marinobacter halodurans sp. nov., a marine bacterium isolated from sea tidal flat.</title>
        <authorList>
            <person name="Yoo Y."/>
            <person name="Lee D.W."/>
            <person name="Kim B.S."/>
            <person name="Kim J.-J."/>
        </authorList>
    </citation>
    <scope>NUCLEOTIDE SEQUENCE [LARGE SCALE GENOMIC DNA]</scope>
    <source>
        <strain evidence="1 2">YJ-S3-2</strain>
    </source>
</reference>
<proteinExistence type="predicted"/>
<evidence type="ECO:0000313" key="1">
    <source>
        <dbReference type="EMBL" id="TBW58558.1"/>
    </source>
</evidence>
<organism evidence="1 2">
    <name type="scientific">Marinobacter halodurans</name>
    <dbReference type="NCBI Taxonomy" id="2528979"/>
    <lineage>
        <taxon>Bacteria</taxon>
        <taxon>Pseudomonadati</taxon>
        <taxon>Pseudomonadota</taxon>
        <taxon>Gammaproteobacteria</taxon>
        <taxon>Pseudomonadales</taxon>
        <taxon>Marinobacteraceae</taxon>
        <taxon>Marinobacter</taxon>
    </lineage>
</organism>
<dbReference type="RefSeq" id="WP_131479289.1">
    <property type="nucleotide sequence ID" value="NZ_SJDL01000004.1"/>
</dbReference>
<evidence type="ECO:0008006" key="3">
    <source>
        <dbReference type="Google" id="ProtNLM"/>
    </source>
</evidence>
<name>A0ABY1ZPN4_9GAMM</name>
<dbReference type="EMBL" id="SJDL01000004">
    <property type="protein sequence ID" value="TBW58558.1"/>
    <property type="molecule type" value="Genomic_DNA"/>
</dbReference>